<dbReference type="SMART" id="SM00343">
    <property type="entry name" value="ZnF_C2HC"/>
    <property type="match status" value="1"/>
</dbReference>
<dbReference type="Gene3D" id="2.40.70.10">
    <property type="entry name" value="Acid Proteases"/>
    <property type="match status" value="1"/>
</dbReference>
<feature type="region of interest" description="Disordered" evidence="2">
    <location>
        <begin position="457"/>
        <end position="492"/>
    </location>
</feature>
<evidence type="ECO:0000313" key="5">
    <source>
        <dbReference type="Proteomes" id="UP001642484"/>
    </source>
</evidence>
<dbReference type="SUPFAM" id="SSF57756">
    <property type="entry name" value="Retrovirus zinc finger-like domains"/>
    <property type="match status" value="1"/>
</dbReference>
<dbReference type="PROSITE" id="PS50158">
    <property type="entry name" value="ZF_CCHC"/>
    <property type="match status" value="1"/>
</dbReference>
<dbReference type="Gene3D" id="4.10.60.10">
    <property type="entry name" value="Zinc finger, CCHC-type"/>
    <property type="match status" value="1"/>
</dbReference>
<proteinExistence type="predicted"/>
<evidence type="ECO:0000313" key="4">
    <source>
        <dbReference type="EMBL" id="CAK9031103.1"/>
    </source>
</evidence>
<dbReference type="EMBL" id="CAXAMN010010213">
    <property type="protein sequence ID" value="CAK9031103.1"/>
    <property type="molecule type" value="Genomic_DNA"/>
</dbReference>
<dbReference type="InterPro" id="IPR021109">
    <property type="entry name" value="Peptidase_aspartic_dom_sf"/>
</dbReference>
<dbReference type="Proteomes" id="UP001642484">
    <property type="component" value="Unassembled WGS sequence"/>
</dbReference>
<keyword evidence="5" id="KW-1185">Reference proteome</keyword>
<keyword evidence="1" id="KW-0863">Zinc-finger</keyword>
<keyword evidence="1" id="KW-0862">Zinc</keyword>
<sequence length="803" mass="89485">MSAMASSADTTGFKMFSGGLEDAKEYRRWKVWVTNKLLTLSDKVLQAIFSMQAAEGENLKTWISRATELFDRCQRKVNVNFPEEARGWLILHRSGLLSEQKAVILARSLGSLKREDIGRSMRSVYPEYVVSKRRAAGVSLIEDATSVADDNIDPEDEELLEFEQFIAEHQVTGDEPEEAFDEPDVAEALAVSWRERRKEMGQLQRARKFKQAQDVRRSFKVEIEELKRRVKCNKCGAVGHWARECKAAGKGSGKSKSLPVKGKENAAAMVVEETFVALVDCQTTPWLSLHLLRERQARTFSTESEQLLVSSPGFGVLDSGCGRSIIGADTLAEFMELWKTHRTTPPMPFDEVNHFKYGSGQQETSKQAIKVPVILGGCKGTIKAAIVQGQAPLLISRSALKTLKAVINFETNELTVFDSRTVVPLSMNQAGQYTVDLMGSPAETSDSFSEIMLSAPAELSEQPSSTPAAISPSEACEPTPVEDQVPGPEHPKLSQWSRVDAFSSHIPAIGKQGPRWSSVRRRIVTDMDTHEVLFDEQIQPQRGKSFYRRALPSSVWRCQTEYHFLPQEETSTIETLPVHHLRQLEVHTGKKAAWLKSKYPERFMGSRFVIVRKCSALKRHIRNHPDRHVLDLDRCCPNAGSPPKGPLELVGTMNDSSKRLHDDQLPVAKRSVQKSLQRFPSDESPLGSGYVKEMLPSPFPDKPGDDISAMFPEGIQSLSQWGSTEIMFGKFKGKGMSYADLVASKSDDCLSYVKWIHSRRASATGELGDLAKYIVCAENVSKQHDPTMGGLIPGTNTRRVFKA</sequence>
<dbReference type="Pfam" id="PF00098">
    <property type="entry name" value="zf-CCHC"/>
    <property type="match status" value="1"/>
</dbReference>
<organism evidence="4 5">
    <name type="scientific">Durusdinium trenchii</name>
    <dbReference type="NCBI Taxonomy" id="1381693"/>
    <lineage>
        <taxon>Eukaryota</taxon>
        <taxon>Sar</taxon>
        <taxon>Alveolata</taxon>
        <taxon>Dinophyceae</taxon>
        <taxon>Suessiales</taxon>
        <taxon>Symbiodiniaceae</taxon>
        <taxon>Durusdinium</taxon>
    </lineage>
</organism>
<protein>
    <recommendedName>
        <fullName evidence="3">CCHC-type domain-containing protein</fullName>
    </recommendedName>
</protein>
<reference evidence="4 5" key="1">
    <citation type="submission" date="2024-02" db="EMBL/GenBank/DDBJ databases">
        <authorList>
            <person name="Chen Y."/>
            <person name="Shah S."/>
            <person name="Dougan E. K."/>
            <person name="Thang M."/>
            <person name="Chan C."/>
        </authorList>
    </citation>
    <scope>NUCLEOTIDE SEQUENCE [LARGE SCALE GENOMIC DNA]</scope>
</reference>
<evidence type="ECO:0000256" key="2">
    <source>
        <dbReference type="SAM" id="MobiDB-lite"/>
    </source>
</evidence>
<evidence type="ECO:0000256" key="1">
    <source>
        <dbReference type="PROSITE-ProRule" id="PRU00047"/>
    </source>
</evidence>
<gene>
    <name evidence="4" type="ORF">CCMP2556_LOCUS18154</name>
</gene>
<accession>A0ABP0KWI5</accession>
<evidence type="ECO:0000259" key="3">
    <source>
        <dbReference type="PROSITE" id="PS50158"/>
    </source>
</evidence>
<name>A0ABP0KWI5_9DINO</name>
<dbReference type="InterPro" id="IPR036875">
    <property type="entry name" value="Znf_CCHC_sf"/>
</dbReference>
<feature type="domain" description="CCHC-type" evidence="3">
    <location>
        <begin position="231"/>
        <end position="246"/>
    </location>
</feature>
<comment type="caution">
    <text evidence="4">The sequence shown here is derived from an EMBL/GenBank/DDBJ whole genome shotgun (WGS) entry which is preliminary data.</text>
</comment>
<keyword evidence="1" id="KW-0479">Metal-binding</keyword>
<dbReference type="InterPro" id="IPR001878">
    <property type="entry name" value="Znf_CCHC"/>
</dbReference>